<evidence type="ECO:0000256" key="7">
    <source>
        <dbReference type="ARBA" id="ARBA00023237"/>
    </source>
</evidence>
<keyword evidence="10" id="KW-1185">Reference proteome</keyword>
<evidence type="ECO:0000256" key="6">
    <source>
        <dbReference type="ARBA" id="ARBA00023136"/>
    </source>
</evidence>
<dbReference type="InterPro" id="IPR010130">
    <property type="entry name" value="T1SS_OMP_TolC"/>
</dbReference>
<feature type="signal peptide" evidence="8">
    <location>
        <begin position="1"/>
        <end position="20"/>
    </location>
</feature>
<dbReference type="Proteomes" id="UP000591735">
    <property type="component" value="Unassembled WGS sequence"/>
</dbReference>
<dbReference type="GO" id="GO:1990281">
    <property type="term" value="C:efflux pump complex"/>
    <property type="evidence" value="ECO:0007669"/>
    <property type="project" value="TreeGrafter"/>
</dbReference>
<evidence type="ECO:0000256" key="1">
    <source>
        <dbReference type="ARBA" id="ARBA00004442"/>
    </source>
</evidence>
<name>A0A840UGE6_9GAMM</name>
<comment type="subcellular location">
    <subcellularLocation>
        <location evidence="1">Cell outer membrane</location>
    </subcellularLocation>
</comment>
<evidence type="ECO:0000256" key="3">
    <source>
        <dbReference type="ARBA" id="ARBA00022448"/>
    </source>
</evidence>
<evidence type="ECO:0000313" key="10">
    <source>
        <dbReference type="Proteomes" id="UP000591735"/>
    </source>
</evidence>
<dbReference type="PANTHER" id="PTHR30026:SF22">
    <property type="entry name" value="OUTER MEMBRANE EFFLUX PROTEIN"/>
    <property type="match status" value="1"/>
</dbReference>
<keyword evidence="8" id="KW-0732">Signal</keyword>
<dbReference type="GO" id="GO:0015562">
    <property type="term" value="F:efflux transmembrane transporter activity"/>
    <property type="evidence" value="ECO:0007669"/>
    <property type="project" value="InterPro"/>
</dbReference>
<dbReference type="InterPro" id="IPR003423">
    <property type="entry name" value="OMP_efflux"/>
</dbReference>
<feature type="chain" id="PRO_5032398631" evidence="8">
    <location>
        <begin position="21"/>
        <end position="456"/>
    </location>
</feature>
<dbReference type="AlphaFoldDB" id="A0A840UGE6"/>
<evidence type="ECO:0000256" key="5">
    <source>
        <dbReference type="ARBA" id="ARBA00022692"/>
    </source>
</evidence>
<comment type="similarity">
    <text evidence="2">Belongs to the outer membrane factor (OMF) (TC 1.B.17) family.</text>
</comment>
<evidence type="ECO:0000256" key="2">
    <source>
        <dbReference type="ARBA" id="ARBA00007613"/>
    </source>
</evidence>
<sequence>MMKPTLVTACLLIASNSAFADGSLQQTVREAVEGNPEVQASWHQFLASGQDVRAAESGYRPTVDVSARYGYDWQDADGRENYDGADASISLVQQLYDGFETRNDVQRFSGLELVRYHELLSSVQQTALEAYQAYTDVIRRRELVDLAEENLARHEEVYDKIIETVSAGIGRAADLEQISGRLALAKANLITEQANLHDVKSRYLRIVGHLPANELEPFALDESALPNSLDGILYRAYENNPAFHAAVRNIRAAESTVDYRKSAMKPRLNLTASYNTQTYDDIGRDNSQSDARIGLEVRYNLYRGGQDQAVVREAYQQVNVAKNQRDQECRVLRQNIQVAYEDIQSINSQLPNLNQHRLSSERVVAAYRDQFDIGNRTLLDVLDAENEAFQASIAYVNAVHDKKIAVARTLAATGDWLATVGVMPEGIPTLNKLGADPLFIEGENACPSGTPGFRDY</sequence>
<accession>A0A840UGE6</accession>
<evidence type="ECO:0000256" key="4">
    <source>
        <dbReference type="ARBA" id="ARBA00022452"/>
    </source>
</evidence>
<keyword evidence="3" id="KW-0813">Transport</keyword>
<dbReference type="Pfam" id="PF02321">
    <property type="entry name" value="OEP"/>
    <property type="match status" value="2"/>
</dbReference>
<evidence type="ECO:0000313" key="9">
    <source>
        <dbReference type="EMBL" id="MBB5321445.1"/>
    </source>
</evidence>
<keyword evidence="6" id="KW-0472">Membrane</keyword>
<comment type="caution">
    <text evidence="9">The sequence shown here is derived from an EMBL/GenBank/DDBJ whole genome shotgun (WGS) entry which is preliminary data.</text>
</comment>
<dbReference type="NCBIfam" id="TIGR01844">
    <property type="entry name" value="type_I_sec_TolC"/>
    <property type="match status" value="1"/>
</dbReference>
<reference evidence="9 10" key="1">
    <citation type="submission" date="2020-08" db="EMBL/GenBank/DDBJ databases">
        <title>Genomic Encyclopedia of Type Strains, Phase IV (KMG-IV): sequencing the most valuable type-strain genomes for metagenomic binning, comparative biology and taxonomic classification.</title>
        <authorList>
            <person name="Goeker M."/>
        </authorList>
    </citation>
    <scope>NUCLEOTIDE SEQUENCE [LARGE SCALE GENOMIC DNA]</scope>
    <source>
        <strain evidence="9 10">DSM 22359</strain>
    </source>
</reference>
<dbReference type="SUPFAM" id="SSF56954">
    <property type="entry name" value="Outer membrane efflux proteins (OEP)"/>
    <property type="match status" value="1"/>
</dbReference>
<evidence type="ECO:0000256" key="8">
    <source>
        <dbReference type="SAM" id="SignalP"/>
    </source>
</evidence>
<dbReference type="InterPro" id="IPR051906">
    <property type="entry name" value="TolC-like"/>
</dbReference>
<protein>
    <submittedName>
        <fullName evidence="9">Adhesin transport system outer membrane protein</fullName>
    </submittedName>
</protein>
<organism evidence="9 10">
    <name type="scientific">Marinobacter oulmenensis</name>
    <dbReference type="NCBI Taxonomy" id="643747"/>
    <lineage>
        <taxon>Bacteria</taxon>
        <taxon>Pseudomonadati</taxon>
        <taxon>Pseudomonadota</taxon>
        <taxon>Gammaproteobacteria</taxon>
        <taxon>Pseudomonadales</taxon>
        <taxon>Marinobacteraceae</taxon>
        <taxon>Marinobacter</taxon>
    </lineage>
</organism>
<dbReference type="Gene3D" id="1.20.1600.10">
    <property type="entry name" value="Outer membrane efflux proteins (OEP)"/>
    <property type="match status" value="1"/>
</dbReference>
<keyword evidence="7" id="KW-0998">Cell outer membrane</keyword>
<proteinExistence type="inferred from homology"/>
<keyword evidence="4" id="KW-1134">Transmembrane beta strand</keyword>
<dbReference type="EMBL" id="JACHFE010000004">
    <property type="protein sequence ID" value="MBB5321445.1"/>
    <property type="molecule type" value="Genomic_DNA"/>
</dbReference>
<dbReference type="GO" id="GO:0009279">
    <property type="term" value="C:cell outer membrane"/>
    <property type="evidence" value="ECO:0007669"/>
    <property type="project" value="UniProtKB-SubCell"/>
</dbReference>
<gene>
    <name evidence="9" type="ORF">HNR38_001934</name>
</gene>
<dbReference type="RefSeq" id="WP_183702907.1">
    <property type="nucleotide sequence ID" value="NZ_JACHFE010000004.1"/>
</dbReference>
<dbReference type="PANTHER" id="PTHR30026">
    <property type="entry name" value="OUTER MEMBRANE PROTEIN TOLC"/>
    <property type="match status" value="1"/>
</dbReference>
<keyword evidence="5" id="KW-0812">Transmembrane</keyword>
<dbReference type="GO" id="GO:0015288">
    <property type="term" value="F:porin activity"/>
    <property type="evidence" value="ECO:0007669"/>
    <property type="project" value="TreeGrafter"/>
</dbReference>